<keyword evidence="4" id="KW-1185">Reference proteome</keyword>
<protein>
    <recommendedName>
        <fullName evidence="1">Histidine phosphotransferase ChpT C-terminal domain-containing protein</fullName>
    </recommendedName>
</protein>
<dbReference type="Gene3D" id="3.30.565.10">
    <property type="entry name" value="Histidine kinase-like ATPase, C-terminal domain"/>
    <property type="match status" value="1"/>
</dbReference>
<dbReference type="RefSeq" id="WP_058243659.1">
    <property type="nucleotide sequence ID" value="NZ_CYSC01000032.1"/>
</dbReference>
<proteinExistence type="predicted"/>
<dbReference type="AlphaFoldDB" id="A0A0P1FD56"/>
<dbReference type="Proteomes" id="UP000051086">
    <property type="component" value="Unassembled WGS sequence"/>
</dbReference>
<sequence length="197" mass="21250">MDLNEEISQLIGSRICHDLVSPIGAIGNGLELMQMTAPRTAPELELVQESLNSVNARIRFFRLAFGKASAAQIIGTIEVSGLLGDLGRGGRITYHWLGPDSAPRTEVQAVCLALMCLETTLPLGGDISITQDCGRWILTAKGRRISWDGRTWDSLVLGTKDGLSPKDVQFALLPKALAKMQRTPVVSASQDCASLTF</sequence>
<dbReference type="InterPro" id="IPR018762">
    <property type="entry name" value="ChpT_C"/>
</dbReference>
<dbReference type="Pfam" id="PF10090">
    <property type="entry name" value="HPTransfase"/>
    <property type="match status" value="1"/>
</dbReference>
<dbReference type="Proteomes" id="UP000051887">
    <property type="component" value="Unassembled WGS sequence"/>
</dbReference>
<dbReference type="InterPro" id="IPR036890">
    <property type="entry name" value="HATPase_C_sf"/>
</dbReference>
<evidence type="ECO:0000313" key="3">
    <source>
        <dbReference type="EMBL" id="CUH72462.1"/>
    </source>
</evidence>
<dbReference type="EMBL" id="CYSC01000032">
    <property type="protein sequence ID" value="CUH72462.1"/>
    <property type="molecule type" value="Genomic_DNA"/>
</dbReference>
<feature type="domain" description="Histidine phosphotransferase ChpT C-terminal" evidence="1">
    <location>
        <begin position="78"/>
        <end position="188"/>
    </location>
</feature>
<accession>A0A0P1FD56</accession>
<evidence type="ECO:0000313" key="4">
    <source>
        <dbReference type="Proteomes" id="UP000051086"/>
    </source>
</evidence>
<reference evidence="2 4" key="2">
    <citation type="submission" date="2015-09" db="EMBL/GenBank/DDBJ databases">
        <authorList>
            <person name="Rodrigo-Torres L."/>
            <person name="Arahal D.R."/>
        </authorList>
    </citation>
    <scope>NUCLEOTIDE SEQUENCE [LARGE SCALE GENOMIC DNA]</scope>
    <source>
        <strain evidence="2 4">CECT 5118</strain>
    </source>
</reference>
<name>A0A0P1FD56_9RHOB</name>
<dbReference type="EMBL" id="CYSB01000025">
    <property type="protein sequence ID" value="CUH66121.1"/>
    <property type="molecule type" value="Genomic_DNA"/>
</dbReference>
<reference evidence="3 5" key="1">
    <citation type="submission" date="2015-09" db="EMBL/GenBank/DDBJ databases">
        <authorList>
            <consortium name="Swine Surveillance"/>
        </authorList>
    </citation>
    <scope>NUCLEOTIDE SEQUENCE [LARGE SCALE GENOMIC DNA]</scope>
    <source>
        <strain evidence="3 5">5120</strain>
    </source>
</reference>
<dbReference type="Gene3D" id="1.10.287.130">
    <property type="match status" value="1"/>
</dbReference>
<evidence type="ECO:0000313" key="2">
    <source>
        <dbReference type="EMBL" id="CUH66121.1"/>
    </source>
</evidence>
<evidence type="ECO:0000259" key="1">
    <source>
        <dbReference type="Pfam" id="PF10090"/>
    </source>
</evidence>
<evidence type="ECO:0000313" key="5">
    <source>
        <dbReference type="Proteomes" id="UP000051887"/>
    </source>
</evidence>
<organism evidence="3 5">
    <name type="scientific">Thalassovita autumnalis</name>
    <dbReference type="NCBI Taxonomy" id="2072972"/>
    <lineage>
        <taxon>Bacteria</taxon>
        <taxon>Pseudomonadati</taxon>
        <taxon>Pseudomonadota</taxon>
        <taxon>Alphaproteobacteria</taxon>
        <taxon>Rhodobacterales</taxon>
        <taxon>Roseobacteraceae</taxon>
        <taxon>Thalassovita</taxon>
    </lineage>
</organism>
<gene>
    <name evidence="2" type="ORF">TL5118_01617</name>
    <name evidence="3" type="ORF">TL5120_02263</name>
</gene>